<dbReference type="PROSITE" id="PS50122">
    <property type="entry name" value="CHEB"/>
    <property type="match status" value="1"/>
</dbReference>
<dbReference type="GO" id="GO:0008984">
    <property type="term" value="F:protein-glutamate methylesterase activity"/>
    <property type="evidence" value="ECO:0007669"/>
    <property type="project" value="UniProtKB-EC"/>
</dbReference>
<organism evidence="6 7">
    <name type="scientific">Caballeronia arationis</name>
    <dbReference type="NCBI Taxonomy" id="1777142"/>
    <lineage>
        <taxon>Bacteria</taxon>
        <taxon>Pseudomonadati</taxon>
        <taxon>Pseudomonadota</taxon>
        <taxon>Betaproteobacteria</taxon>
        <taxon>Burkholderiales</taxon>
        <taxon>Burkholderiaceae</taxon>
        <taxon>Caballeronia</taxon>
    </lineage>
</organism>
<feature type="active site" evidence="4">
    <location>
        <position position="23"/>
    </location>
</feature>
<dbReference type="GO" id="GO:0006935">
    <property type="term" value="P:chemotaxis"/>
    <property type="evidence" value="ECO:0007669"/>
    <property type="project" value="UniProtKB-UniRule"/>
</dbReference>
<evidence type="ECO:0000256" key="4">
    <source>
        <dbReference type="PROSITE-ProRule" id="PRU00050"/>
    </source>
</evidence>
<dbReference type="GO" id="GO:0005737">
    <property type="term" value="C:cytoplasm"/>
    <property type="evidence" value="ECO:0007669"/>
    <property type="project" value="InterPro"/>
</dbReference>
<reference evidence="6 7" key="1">
    <citation type="submission" date="2017-09" db="EMBL/GenBank/DDBJ databases">
        <authorList>
            <person name="Varghese N."/>
            <person name="Submissions S."/>
        </authorList>
    </citation>
    <scope>NUCLEOTIDE SEQUENCE [LARGE SCALE GENOMIC DNA]</scope>
    <source>
        <strain evidence="6 7">OK806</strain>
    </source>
</reference>
<comment type="catalytic activity">
    <reaction evidence="3">
        <text>[protein]-L-glutamate 5-O-methyl ester + H2O = L-glutamyl-[protein] + methanol + H(+)</text>
        <dbReference type="Rhea" id="RHEA:23236"/>
        <dbReference type="Rhea" id="RHEA-COMP:10208"/>
        <dbReference type="Rhea" id="RHEA-COMP:10311"/>
        <dbReference type="ChEBI" id="CHEBI:15377"/>
        <dbReference type="ChEBI" id="CHEBI:15378"/>
        <dbReference type="ChEBI" id="CHEBI:17790"/>
        <dbReference type="ChEBI" id="CHEBI:29973"/>
        <dbReference type="ChEBI" id="CHEBI:82795"/>
        <dbReference type="EC" id="3.1.1.61"/>
    </reaction>
</comment>
<keyword evidence="1 4" id="KW-0378">Hydrolase</keyword>
<evidence type="ECO:0000313" key="6">
    <source>
        <dbReference type="EMBL" id="SOE61672.1"/>
    </source>
</evidence>
<feature type="domain" description="CheB-type methylesterase" evidence="5">
    <location>
        <begin position="12"/>
        <end position="201"/>
    </location>
</feature>
<evidence type="ECO:0000313" key="7">
    <source>
        <dbReference type="Proteomes" id="UP000219522"/>
    </source>
</evidence>
<keyword evidence="4" id="KW-0145">Chemotaxis</keyword>
<dbReference type="SUPFAM" id="SSF52738">
    <property type="entry name" value="Methylesterase CheB, C-terminal domain"/>
    <property type="match status" value="1"/>
</dbReference>
<dbReference type="PANTHER" id="PTHR42872:SF6">
    <property type="entry name" value="PROTEIN-GLUTAMATE METHYLESTERASE_PROTEIN-GLUTAMINE GLUTAMINASE"/>
    <property type="match status" value="1"/>
</dbReference>
<dbReference type="Gene3D" id="3.40.50.180">
    <property type="entry name" value="Methylesterase CheB, C-terminal domain"/>
    <property type="match status" value="1"/>
</dbReference>
<dbReference type="InterPro" id="IPR035909">
    <property type="entry name" value="CheB_C"/>
</dbReference>
<evidence type="ECO:0000256" key="3">
    <source>
        <dbReference type="ARBA" id="ARBA00048267"/>
    </source>
</evidence>
<dbReference type="Pfam" id="PF01339">
    <property type="entry name" value="CheB_methylest"/>
    <property type="match status" value="1"/>
</dbReference>
<evidence type="ECO:0000256" key="2">
    <source>
        <dbReference type="ARBA" id="ARBA00039140"/>
    </source>
</evidence>
<gene>
    <name evidence="6" type="ORF">SAMN05446927_2155</name>
</gene>
<evidence type="ECO:0000256" key="1">
    <source>
        <dbReference type="ARBA" id="ARBA00022801"/>
    </source>
</evidence>
<proteinExistence type="predicted"/>
<dbReference type="PANTHER" id="PTHR42872">
    <property type="entry name" value="PROTEIN-GLUTAMATE METHYLESTERASE/PROTEIN-GLUTAMINE GLUTAMINASE"/>
    <property type="match status" value="1"/>
</dbReference>
<feature type="active site" evidence="4">
    <location>
        <position position="50"/>
    </location>
</feature>
<dbReference type="RefSeq" id="WP_062633364.1">
    <property type="nucleotide sequence ID" value="NZ_FCOG02000007.1"/>
</dbReference>
<evidence type="ECO:0000259" key="5">
    <source>
        <dbReference type="PROSITE" id="PS50122"/>
    </source>
</evidence>
<dbReference type="Proteomes" id="UP000219522">
    <property type="component" value="Unassembled WGS sequence"/>
</dbReference>
<accession>A0A7Z7N1N5</accession>
<keyword evidence="7" id="KW-1185">Reference proteome</keyword>
<name>A0A7Z7N1N5_9BURK</name>
<comment type="caution">
    <text evidence="6">The sequence shown here is derived from an EMBL/GenBank/DDBJ whole genome shotgun (WGS) entry which is preliminary data.</text>
</comment>
<dbReference type="OrthoDB" id="9791760at2"/>
<dbReference type="CDD" id="cd16433">
    <property type="entry name" value="CheB"/>
    <property type="match status" value="1"/>
</dbReference>
<dbReference type="AlphaFoldDB" id="A0A7Z7N1N5"/>
<dbReference type="EMBL" id="OCSU01000001">
    <property type="protein sequence ID" value="SOE61672.1"/>
    <property type="molecule type" value="Genomic_DNA"/>
</dbReference>
<dbReference type="GO" id="GO:0000156">
    <property type="term" value="F:phosphorelay response regulator activity"/>
    <property type="evidence" value="ECO:0007669"/>
    <property type="project" value="InterPro"/>
</dbReference>
<dbReference type="InterPro" id="IPR000673">
    <property type="entry name" value="Sig_transdc_resp-reg_Me-estase"/>
</dbReference>
<protein>
    <recommendedName>
        <fullName evidence="2">protein-glutamate methylesterase</fullName>
        <ecNumber evidence="2">3.1.1.61</ecNumber>
    </recommendedName>
</protein>
<sequence>MSPTSEASAFDPASVEAVVIGASAGGIDALNRLLPELPAGFGAAMLVVVHMRADLPSLLPELFASRCRLTVVEPNDKDAIEPGTVYVAPPGYHMLVEPDRTIALSIDPPVRFSRPSVDVLFESAAYAYKGALLGIVLSGANDDGARGALAIREAGGHCWVQDPATAGAPAMPNAAIANGAANQIMTLDDMAALLSASVGRTRPGANR</sequence>
<feature type="active site" evidence="4">
    <location>
        <position position="143"/>
    </location>
</feature>
<dbReference type="EC" id="3.1.1.61" evidence="2"/>